<keyword evidence="1 2" id="KW-0732">Signal</keyword>
<gene>
    <name evidence="4" type="ORF">FSCOSCO3_A014519</name>
</gene>
<evidence type="ECO:0000256" key="2">
    <source>
        <dbReference type="SAM" id="SignalP"/>
    </source>
</evidence>
<dbReference type="InterPro" id="IPR000008">
    <property type="entry name" value="C2_dom"/>
</dbReference>
<accession>A0AAV1MUY8</accession>
<reference evidence="4 5" key="1">
    <citation type="submission" date="2024-01" db="EMBL/GenBank/DDBJ databases">
        <authorList>
            <person name="Alioto T."/>
            <person name="Alioto T."/>
            <person name="Gomez Garrido J."/>
        </authorList>
    </citation>
    <scope>NUCLEOTIDE SEQUENCE [LARGE SCALE GENOMIC DNA]</scope>
</reference>
<dbReference type="Proteomes" id="UP001314229">
    <property type="component" value="Unassembled WGS sequence"/>
</dbReference>
<sequence>MASSLSLLLLVLCALTVAETQLRVFNLQATNLPSEWLSESDGYVNAYLGTANLGSTSCLQDNAQPLWEEEFFSSAQENDVLELLVYDSDYIYDDCLGGCKINITVGTHKHDCYLERGGILHYEYTLSQSQ</sequence>
<dbReference type="AlphaFoldDB" id="A0AAV1MUY8"/>
<dbReference type="EMBL" id="CAWUFR010000003">
    <property type="protein sequence ID" value="CAK6950500.1"/>
    <property type="molecule type" value="Genomic_DNA"/>
</dbReference>
<dbReference type="SMART" id="SM00239">
    <property type="entry name" value="C2"/>
    <property type="match status" value="1"/>
</dbReference>
<dbReference type="PROSITE" id="PS50004">
    <property type="entry name" value="C2"/>
    <property type="match status" value="1"/>
</dbReference>
<dbReference type="PANTHER" id="PTHR46096:SF3">
    <property type="entry name" value="PERFORIN-1"/>
    <property type="match status" value="1"/>
</dbReference>
<feature type="domain" description="C2" evidence="3">
    <location>
        <begin position="1"/>
        <end position="118"/>
    </location>
</feature>
<dbReference type="GO" id="GO:0016020">
    <property type="term" value="C:membrane"/>
    <property type="evidence" value="ECO:0007669"/>
    <property type="project" value="TreeGrafter"/>
</dbReference>
<protein>
    <submittedName>
        <fullName evidence="4">Perforin 1</fullName>
    </submittedName>
</protein>
<dbReference type="GO" id="GO:0001913">
    <property type="term" value="P:T cell mediated cytotoxicity"/>
    <property type="evidence" value="ECO:0007669"/>
    <property type="project" value="TreeGrafter"/>
</dbReference>
<evidence type="ECO:0000313" key="4">
    <source>
        <dbReference type="EMBL" id="CAK6950500.1"/>
    </source>
</evidence>
<name>A0AAV1MUY8_SCOSC</name>
<dbReference type="InterPro" id="IPR052784">
    <property type="entry name" value="Perforin-1_pore-forming"/>
</dbReference>
<keyword evidence="5" id="KW-1185">Reference proteome</keyword>
<dbReference type="GO" id="GO:0022829">
    <property type="term" value="F:wide pore channel activity"/>
    <property type="evidence" value="ECO:0007669"/>
    <property type="project" value="TreeGrafter"/>
</dbReference>
<dbReference type="GO" id="GO:0001771">
    <property type="term" value="P:immunological synapse formation"/>
    <property type="evidence" value="ECO:0007669"/>
    <property type="project" value="TreeGrafter"/>
</dbReference>
<comment type="caution">
    <text evidence="4">The sequence shown here is derived from an EMBL/GenBank/DDBJ whole genome shotgun (WGS) entry which is preliminary data.</text>
</comment>
<evidence type="ECO:0000313" key="5">
    <source>
        <dbReference type="Proteomes" id="UP001314229"/>
    </source>
</evidence>
<organism evidence="4 5">
    <name type="scientific">Scomber scombrus</name>
    <name type="common">Atlantic mackerel</name>
    <name type="synonym">Scomber vernalis</name>
    <dbReference type="NCBI Taxonomy" id="13677"/>
    <lineage>
        <taxon>Eukaryota</taxon>
        <taxon>Metazoa</taxon>
        <taxon>Chordata</taxon>
        <taxon>Craniata</taxon>
        <taxon>Vertebrata</taxon>
        <taxon>Euteleostomi</taxon>
        <taxon>Actinopterygii</taxon>
        <taxon>Neopterygii</taxon>
        <taxon>Teleostei</taxon>
        <taxon>Neoteleostei</taxon>
        <taxon>Acanthomorphata</taxon>
        <taxon>Pelagiaria</taxon>
        <taxon>Scombriformes</taxon>
        <taxon>Scombridae</taxon>
        <taxon>Scomber</taxon>
    </lineage>
</organism>
<evidence type="ECO:0000259" key="3">
    <source>
        <dbReference type="PROSITE" id="PS50004"/>
    </source>
</evidence>
<feature type="chain" id="PRO_5043673624" evidence="2">
    <location>
        <begin position="19"/>
        <end position="130"/>
    </location>
</feature>
<dbReference type="InterPro" id="IPR035892">
    <property type="entry name" value="C2_domain_sf"/>
</dbReference>
<feature type="signal peptide" evidence="2">
    <location>
        <begin position="1"/>
        <end position="18"/>
    </location>
</feature>
<dbReference type="GO" id="GO:0051607">
    <property type="term" value="P:defense response to virus"/>
    <property type="evidence" value="ECO:0007669"/>
    <property type="project" value="TreeGrafter"/>
</dbReference>
<dbReference type="Pfam" id="PF00168">
    <property type="entry name" value="C2"/>
    <property type="match status" value="1"/>
</dbReference>
<proteinExistence type="predicted"/>
<dbReference type="Gene3D" id="2.60.40.150">
    <property type="entry name" value="C2 domain"/>
    <property type="match status" value="1"/>
</dbReference>
<evidence type="ECO:0000256" key="1">
    <source>
        <dbReference type="ARBA" id="ARBA00022729"/>
    </source>
</evidence>
<dbReference type="PANTHER" id="PTHR46096">
    <property type="entry name" value="PERFORIN-1"/>
    <property type="match status" value="1"/>
</dbReference>
<dbReference type="SUPFAM" id="SSF49562">
    <property type="entry name" value="C2 domain (Calcium/lipid-binding domain, CaLB)"/>
    <property type="match status" value="1"/>
</dbReference>